<dbReference type="InterPro" id="IPR029058">
    <property type="entry name" value="AB_hydrolase_fold"/>
</dbReference>
<organism evidence="1 2">
    <name type="scientific">Pristionchus mayeri</name>
    <dbReference type="NCBI Taxonomy" id="1317129"/>
    <lineage>
        <taxon>Eukaryota</taxon>
        <taxon>Metazoa</taxon>
        <taxon>Ecdysozoa</taxon>
        <taxon>Nematoda</taxon>
        <taxon>Chromadorea</taxon>
        <taxon>Rhabditida</taxon>
        <taxon>Rhabditina</taxon>
        <taxon>Diplogasteromorpha</taxon>
        <taxon>Diplogasteroidea</taxon>
        <taxon>Neodiplogasteridae</taxon>
        <taxon>Pristionchus</taxon>
    </lineage>
</organism>
<dbReference type="Proteomes" id="UP001328107">
    <property type="component" value="Unassembled WGS sequence"/>
</dbReference>
<protein>
    <recommendedName>
        <fullName evidence="3">Oxidized phosphatidylserine lipase ABHD12</fullName>
    </recommendedName>
</protein>
<gene>
    <name evidence="1" type="ORF">PMAYCL1PPCAC_27306</name>
</gene>
<name>A0AAN5D5B0_9BILA</name>
<dbReference type="SUPFAM" id="SSF53474">
    <property type="entry name" value="alpha/beta-Hydrolases"/>
    <property type="match status" value="1"/>
</dbReference>
<proteinExistence type="predicted"/>
<evidence type="ECO:0000313" key="2">
    <source>
        <dbReference type="Proteomes" id="UP001328107"/>
    </source>
</evidence>
<dbReference type="EMBL" id="BTRK01000006">
    <property type="protein sequence ID" value="GMR57111.1"/>
    <property type="molecule type" value="Genomic_DNA"/>
</dbReference>
<comment type="caution">
    <text evidence="1">The sequence shown here is derived from an EMBL/GenBank/DDBJ whole genome shotgun (WGS) entry which is preliminary data.</text>
</comment>
<keyword evidence="2" id="KW-1185">Reference proteome</keyword>
<evidence type="ECO:0000313" key="1">
    <source>
        <dbReference type="EMBL" id="GMR57111.1"/>
    </source>
</evidence>
<sequence length="68" mass="7952">RFTCPILILHAEDDHIIPVKLGRALKKIKNNYAQGKRDVTIPKTREFSYTFIYTEHELPEIVSKLVSR</sequence>
<feature type="non-terminal residue" evidence="1">
    <location>
        <position position="1"/>
    </location>
</feature>
<dbReference type="AlphaFoldDB" id="A0AAN5D5B0"/>
<evidence type="ECO:0008006" key="3">
    <source>
        <dbReference type="Google" id="ProtNLM"/>
    </source>
</evidence>
<accession>A0AAN5D5B0</accession>
<reference evidence="2" key="1">
    <citation type="submission" date="2022-10" db="EMBL/GenBank/DDBJ databases">
        <title>Genome assembly of Pristionchus species.</title>
        <authorList>
            <person name="Yoshida K."/>
            <person name="Sommer R.J."/>
        </authorList>
    </citation>
    <scope>NUCLEOTIDE SEQUENCE [LARGE SCALE GENOMIC DNA]</scope>
    <source>
        <strain evidence="2">RS5460</strain>
    </source>
</reference>